<feature type="domain" description="PH" evidence="3">
    <location>
        <begin position="97"/>
        <end position="216"/>
    </location>
</feature>
<proteinExistence type="predicted"/>
<evidence type="ECO:0000313" key="5">
    <source>
        <dbReference type="Proteomes" id="UP001498398"/>
    </source>
</evidence>
<dbReference type="Gene3D" id="2.30.29.30">
    <property type="entry name" value="Pleckstrin-homology domain (PH domain)/Phosphotyrosine-binding domain (PTB)"/>
    <property type="match status" value="1"/>
</dbReference>
<protein>
    <recommendedName>
        <fullName evidence="3">PH domain-containing protein</fullName>
    </recommendedName>
</protein>
<feature type="region of interest" description="Disordered" evidence="2">
    <location>
        <begin position="735"/>
        <end position="757"/>
    </location>
</feature>
<dbReference type="EMBL" id="JBANRG010000001">
    <property type="protein sequence ID" value="KAK7472604.1"/>
    <property type="molecule type" value="Genomic_DNA"/>
</dbReference>
<keyword evidence="1" id="KW-0175">Coiled coil</keyword>
<dbReference type="Proteomes" id="UP001498398">
    <property type="component" value="Unassembled WGS sequence"/>
</dbReference>
<evidence type="ECO:0000259" key="3">
    <source>
        <dbReference type="SMART" id="SM00233"/>
    </source>
</evidence>
<dbReference type="SUPFAM" id="SSF50729">
    <property type="entry name" value="PH domain-like"/>
    <property type="match status" value="1"/>
</dbReference>
<organism evidence="4 5">
    <name type="scientific">Marasmiellus scandens</name>
    <dbReference type="NCBI Taxonomy" id="2682957"/>
    <lineage>
        <taxon>Eukaryota</taxon>
        <taxon>Fungi</taxon>
        <taxon>Dikarya</taxon>
        <taxon>Basidiomycota</taxon>
        <taxon>Agaricomycotina</taxon>
        <taxon>Agaricomycetes</taxon>
        <taxon>Agaricomycetidae</taxon>
        <taxon>Agaricales</taxon>
        <taxon>Marasmiineae</taxon>
        <taxon>Omphalotaceae</taxon>
        <taxon>Marasmiellus</taxon>
    </lineage>
</organism>
<evidence type="ECO:0000256" key="2">
    <source>
        <dbReference type="SAM" id="MobiDB-lite"/>
    </source>
</evidence>
<evidence type="ECO:0000256" key="1">
    <source>
        <dbReference type="SAM" id="Coils"/>
    </source>
</evidence>
<feature type="compositionally biased region" description="Polar residues" evidence="2">
    <location>
        <begin position="339"/>
        <end position="355"/>
    </location>
</feature>
<comment type="caution">
    <text evidence="4">The sequence shown here is derived from an EMBL/GenBank/DDBJ whole genome shotgun (WGS) entry which is preliminary data.</text>
</comment>
<gene>
    <name evidence="4" type="ORF">VKT23_000717</name>
</gene>
<name>A0ABR1K5A3_9AGAR</name>
<dbReference type="InterPro" id="IPR011993">
    <property type="entry name" value="PH-like_dom_sf"/>
</dbReference>
<dbReference type="SMART" id="SM00233">
    <property type="entry name" value="PH"/>
    <property type="match status" value="1"/>
</dbReference>
<feature type="region of interest" description="Disordered" evidence="2">
    <location>
        <begin position="332"/>
        <end position="355"/>
    </location>
</feature>
<reference evidence="4 5" key="1">
    <citation type="submission" date="2024-01" db="EMBL/GenBank/DDBJ databases">
        <title>A draft genome for the cacao thread blight pathogen Marasmiellus scandens.</title>
        <authorList>
            <person name="Baruah I.K."/>
            <person name="Leung J."/>
            <person name="Bukari Y."/>
            <person name="Amoako-Attah I."/>
            <person name="Meinhardt L.W."/>
            <person name="Bailey B.A."/>
            <person name="Cohen S.P."/>
        </authorList>
    </citation>
    <scope>NUCLEOTIDE SEQUENCE [LARGE SCALE GENOMIC DNA]</scope>
    <source>
        <strain evidence="4 5">GH-19</strain>
    </source>
</reference>
<dbReference type="InterPro" id="IPR001849">
    <property type="entry name" value="PH_domain"/>
</dbReference>
<accession>A0ABR1K5A3</accession>
<feature type="coiled-coil region" evidence="1">
    <location>
        <begin position="688"/>
        <end position="715"/>
    </location>
</feature>
<evidence type="ECO:0000313" key="4">
    <source>
        <dbReference type="EMBL" id="KAK7472604.1"/>
    </source>
</evidence>
<keyword evidence="5" id="KW-1185">Reference proteome</keyword>
<sequence length="757" mass="83464">MIGPRGMDSRSSITQLVGHYESLEKTSTVPHSTTTPTQIITPTFRKNDKSPLRQSFRNLVGLIKKAQGKVKRSQHSVSPSIIQVAPVVEALPSSATAKCASPLLYLSRSSNAKLLPVWTSCQAVLDGDKLLVSWSTTHDNPDSLLIDLKCCTDVRSLSSREMESDEVSSLPAGKAGTEVKVFEIVMADNSREKFGASSNTDRAGWVSAIWEVVLLLQDVKNSARPVKSGGIAVPTYSEPMPQERNLPAIPSEPSIQDILEHQPAPARPKSPMQQNLLPSENVFCRTTSPNLSKHSQYISSPSIANLNQRSMVRQRLAEMKRNFSLTSLESPVDAPHLHFNSSPRAEVQPSDSAGTANDSIVDAYIEAPSAIPEYHARLANGSLAVARRDIQVIPEDAIEYDVPNNSLSSKITSLHQDVQNLNRSVDRLLQSRESTEWQSIHDILKAIGNLAEDNTRKLSFVNGNLERVAEHLTPAASTTLTKETVLGSIEVIRNTLISEVVAVSDKLDSMICQPSSLPQSGNQQMNSDEQLAKISTLLAEESNQRALHGQQQADSVRYLNELNSWLEAFVKNGTSQIQTMAITLQQLCEVVGVVQGSAGQPTGLLGDIRRIAQIIESRERGDHLDPGSVAPSQKFLEFMTQYRQEQENLLRALTGGLSSEIKGERLRFVEAMKEATAINVHNHVEEFKKQLKCEVQGMTQEVSRLYREKQTLENQIADLLDFKRKAASGGMVAPAQSTRHMQQHFHYSPSNPHLRRV</sequence>